<evidence type="ECO:0000259" key="2">
    <source>
        <dbReference type="PROSITE" id="PS50048"/>
    </source>
</evidence>
<proteinExistence type="predicted"/>
<dbReference type="PANTHER" id="PTHR37540">
    <property type="entry name" value="TRANSCRIPTION FACTOR (ACR-2), PUTATIVE-RELATED-RELATED"/>
    <property type="match status" value="1"/>
</dbReference>
<dbReference type="GO" id="GO:0008270">
    <property type="term" value="F:zinc ion binding"/>
    <property type="evidence" value="ECO:0007669"/>
    <property type="project" value="InterPro"/>
</dbReference>
<dbReference type="OrthoDB" id="4158087at2759"/>
<keyword evidence="1" id="KW-0539">Nucleus</keyword>
<accession>A0A0C3HCI1</accession>
<dbReference type="EMBL" id="KN832878">
    <property type="protein sequence ID" value="KIN00072.1"/>
    <property type="molecule type" value="Genomic_DNA"/>
</dbReference>
<dbReference type="Proteomes" id="UP000054321">
    <property type="component" value="Unassembled WGS sequence"/>
</dbReference>
<dbReference type="PROSITE" id="PS50048">
    <property type="entry name" value="ZN2_CY6_FUNGAL_2"/>
    <property type="match status" value="1"/>
</dbReference>
<dbReference type="InterPro" id="IPR001138">
    <property type="entry name" value="Zn2Cys6_DnaBD"/>
</dbReference>
<reference evidence="3 4" key="1">
    <citation type="submission" date="2014-04" db="EMBL/GenBank/DDBJ databases">
        <authorList>
            <consortium name="DOE Joint Genome Institute"/>
            <person name="Kuo A."/>
            <person name="Martino E."/>
            <person name="Perotto S."/>
            <person name="Kohler A."/>
            <person name="Nagy L.G."/>
            <person name="Floudas D."/>
            <person name="Copeland A."/>
            <person name="Barry K.W."/>
            <person name="Cichocki N."/>
            <person name="Veneault-Fourrey C."/>
            <person name="LaButti K."/>
            <person name="Lindquist E.A."/>
            <person name="Lipzen A."/>
            <person name="Lundell T."/>
            <person name="Morin E."/>
            <person name="Murat C."/>
            <person name="Sun H."/>
            <person name="Tunlid A."/>
            <person name="Henrissat B."/>
            <person name="Grigoriev I.V."/>
            <person name="Hibbett D.S."/>
            <person name="Martin F."/>
            <person name="Nordberg H.P."/>
            <person name="Cantor M.N."/>
            <person name="Hua S.X."/>
        </authorList>
    </citation>
    <scope>NUCLEOTIDE SEQUENCE [LARGE SCALE GENOMIC DNA]</scope>
    <source>
        <strain evidence="3 4">Zn</strain>
    </source>
</reference>
<dbReference type="AlphaFoldDB" id="A0A0C3HCI1"/>
<dbReference type="InterPro" id="IPR021858">
    <property type="entry name" value="Fun_TF"/>
</dbReference>
<dbReference type="HOGENOM" id="CLU_036820_0_0_1"/>
<reference evidence="4" key="2">
    <citation type="submission" date="2015-01" db="EMBL/GenBank/DDBJ databases">
        <title>Evolutionary Origins and Diversification of the Mycorrhizal Mutualists.</title>
        <authorList>
            <consortium name="DOE Joint Genome Institute"/>
            <consortium name="Mycorrhizal Genomics Consortium"/>
            <person name="Kohler A."/>
            <person name="Kuo A."/>
            <person name="Nagy L.G."/>
            <person name="Floudas D."/>
            <person name="Copeland A."/>
            <person name="Barry K.W."/>
            <person name="Cichocki N."/>
            <person name="Veneault-Fourrey C."/>
            <person name="LaButti K."/>
            <person name="Lindquist E.A."/>
            <person name="Lipzen A."/>
            <person name="Lundell T."/>
            <person name="Morin E."/>
            <person name="Murat C."/>
            <person name="Riley R."/>
            <person name="Ohm R."/>
            <person name="Sun H."/>
            <person name="Tunlid A."/>
            <person name="Henrissat B."/>
            <person name="Grigoriev I.V."/>
            <person name="Hibbett D.S."/>
            <person name="Martin F."/>
        </authorList>
    </citation>
    <scope>NUCLEOTIDE SEQUENCE [LARGE SCALE GENOMIC DNA]</scope>
    <source>
        <strain evidence="4">Zn</strain>
    </source>
</reference>
<dbReference type="STRING" id="913774.A0A0C3HCI1"/>
<evidence type="ECO:0000313" key="3">
    <source>
        <dbReference type="EMBL" id="KIN00072.1"/>
    </source>
</evidence>
<dbReference type="InParanoid" id="A0A0C3HCI1"/>
<dbReference type="PANTHER" id="PTHR37540:SF5">
    <property type="entry name" value="TRANSCRIPTION FACTOR DOMAIN-CONTAINING PROTEIN"/>
    <property type="match status" value="1"/>
</dbReference>
<keyword evidence="4" id="KW-1185">Reference proteome</keyword>
<gene>
    <name evidence="3" type="ORF">OIDMADRAFT_55962</name>
</gene>
<feature type="domain" description="Zn(2)-C6 fungal-type" evidence="2">
    <location>
        <begin position="19"/>
        <end position="52"/>
    </location>
</feature>
<protein>
    <recommendedName>
        <fullName evidence="2">Zn(2)-C6 fungal-type domain-containing protein</fullName>
    </recommendedName>
</protein>
<name>A0A0C3HCI1_OIDMZ</name>
<evidence type="ECO:0000256" key="1">
    <source>
        <dbReference type="ARBA" id="ARBA00023242"/>
    </source>
</evidence>
<dbReference type="InterPro" id="IPR036864">
    <property type="entry name" value="Zn2-C6_fun-type_DNA-bd_sf"/>
</dbReference>
<sequence length="484" mass="54490">MSSGTVSIAKRCHQKSRSGCQQCKLRKVKCDERRPVCSNCARHFSNIQECDFGIPQKAYNDGPASATFLTSVRRENPSSRRATDARRRYPQLSFTAGAGMPDPFVAYPESIVPETQMFMHHYFSNFTSKSFPIVIGYQSRPFLDSWWSMASEDTVMFHATLLLSALDLEILKGEDDGTRPMLLLRKECIRLLRERVGDPVLSVSDHTIGSVLALSIVEFERGDLRGVRMHIEGLKRMVKIRGGLGAIRSTNPMLANLIFGTSMTVMTEPQFPPGVKKPQPCRDLPNSTSDTPLFEFESLGVSTAHAKIMREIKFMTNAVSLHWPANATPNYCSDVLVRLLYLPQPVDDGPLVASISECCRLATAILCFLPFRNDYPNPTLMINVQLHKLKAVLETMIELAPSDHPLLPWLLSVGGIYALPVERGWFIGHLVSVVTDMSINSWDDMKPHLVKVIWIEFFCEVPFRELWEDVTKKLDTLDLVNLDL</sequence>
<dbReference type="Pfam" id="PF11951">
    <property type="entry name" value="Fungal_trans_2"/>
    <property type="match status" value="1"/>
</dbReference>
<dbReference type="SUPFAM" id="SSF57701">
    <property type="entry name" value="Zn2/Cys6 DNA-binding domain"/>
    <property type="match status" value="1"/>
</dbReference>
<organism evidence="3 4">
    <name type="scientific">Oidiodendron maius (strain Zn)</name>
    <dbReference type="NCBI Taxonomy" id="913774"/>
    <lineage>
        <taxon>Eukaryota</taxon>
        <taxon>Fungi</taxon>
        <taxon>Dikarya</taxon>
        <taxon>Ascomycota</taxon>
        <taxon>Pezizomycotina</taxon>
        <taxon>Leotiomycetes</taxon>
        <taxon>Leotiomycetes incertae sedis</taxon>
        <taxon>Myxotrichaceae</taxon>
        <taxon>Oidiodendron</taxon>
    </lineage>
</organism>
<dbReference type="Gene3D" id="4.10.240.10">
    <property type="entry name" value="Zn(2)-C6 fungal-type DNA-binding domain"/>
    <property type="match status" value="1"/>
</dbReference>
<dbReference type="SMART" id="SM00066">
    <property type="entry name" value="GAL4"/>
    <property type="match status" value="1"/>
</dbReference>
<evidence type="ECO:0000313" key="4">
    <source>
        <dbReference type="Proteomes" id="UP000054321"/>
    </source>
</evidence>
<dbReference type="GO" id="GO:0000981">
    <property type="term" value="F:DNA-binding transcription factor activity, RNA polymerase II-specific"/>
    <property type="evidence" value="ECO:0007669"/>
    <property type="project" value="InterPro"/>
</dbReference>
<dbReference type="CDD" id="cd00067">
    <property type="entry name" value="GAL4"/>
    <property type="match status" value="1"/>
</dbReference>
<dbReference type="Pfam" id="PF00172">
    <property type="entry name" value="Zn_clus"/>
    <property type="match status" value="1"/>
</dbReference>